<proteinExistence type="predicted"/>
<reference evidence="1" key="1">
    <citation type="journal article" date="2019" name="bioRxiv">
        <title>The Genome of the Zebra Mussel, Dreissena polymorpha: A Resource for Invasive Species Research.</title>
        <authorList>
            <person name="McCartney M.A."/>
            <person name="Auch B."/>
            <person name="Kono T."/>
            <person name="Mallez S."/>
            <person name="Zhang Y."/>
            <person name="Obille A."/>
            <person name="Becker A."/>
            <person name="Abrahante J.E."/>
            <person name="Garbe J."/>
            <person name="Badalamenti J.P."/>
            <person name="Herman A."/>
            <person name="Mangelson H."/>
            <person name="Liachko I."/>
            <person name="Sullivan S."/>
            <person name="Sone E.D."/>
            <person name="Koren S."/>
            <person name="Silverstein K.A.T."/>
            <person name="Beckman K.B."/>
            <person name="Gohl D.M."/>
        </authorList>
    </citation>
    <scope>NUCLEOTIDE SEQUENCE</scope>
    <source>
        <strain evidence="1">Duluth1</strain>
        <tissue evidence="1">Whole animal</tissue>
    </source>
</reference>
<dbReference type="EMBL" id="JAIWYP010000006">
    <property type="protein sequence ID" value="KAH3807372.1"/>
    <property type="molecule type" value="Genomic_DNA"/>
</dbReference>
<evidence type="ECO:0000313" key="1">
    <source>
        <dbReference type="EMBL" id="KAH3807372.1"/>
    </source>
</evidence>
<protein>
    <submittedName>
        <fullName evidence="1">Uncharacterized protein</fullName>
    </submittedName>
</protein>
<dbReference type="Proteomes" id="UP000828390">
    <property type="component" value="Unassembled WGS sequence"/>
</dbReference>
<organism evidence="1 2">
    <name type="scientific">Dreissena polymorpha</name>
    <name type="common">Zebra mussel</name>
    <name type="synonym">Mytilus polymorpha</name>
    <dbReference type="NCBI Taxonomy" id="45954"/>
    <lineage>
        <taxon>Eukaryota</taxon>
        <taxon>Metazoa</taxon>
        <taxon>Spiralia</taxon>
        <taxon>Lophotrochozoa</taxon>
        <taxon>Mollusca</taxon>
        <taxon>Bivalvia</taxon>
        <taxon>Autobranchia</taxon>
        <taxon>Heteroconchia</taxon>
        <taxon>Euheterodonta</taxon>
        <taxon>Imparidentia</taxon>
        <taxon>Neoheterodontei</taxon>
        <taxon>Myida</taxon>
        <taxon>Dreissenoidea</taxon>
        <taxon>Dreissenidae</taxon>
        <taxon>Dreissena</taxon>
    </lineage>
</organism>
<keyword evidence="2" id="KW-1185">Reference proteome</keyword>
<sequence length="150" mass="17692">MLTILKEKCKLIFELIRLSFNYCQDFIGSNVLTKFHKDWIINVNSIFSNILTTFHEHWTKNVTSSVLTRKTARPLAAMTHVLTNFHADWPINVTYNATTYQIPVKFDHWVIILINFEEVHPRNIPEKFHQHWTSRKVNARTEARKTDTGP</sequence>
<reference evidence="1" key="2">
    <citation type="submission" date="2020-11" db="EMBL/GenBank/DDBJ databases">
        <authorList>
            <person name="McCartney M.A."/>
            <person name="Auch B."/>
            <person name="Kono T."/>
            <person name="Mallez S."/>
            <person name="Becker A."/>
            <person name="Gohl D.M."/>
            <person name="Silverstein K.A.T."/>
            <person name="Koren S."/>
            <person name="Bechman K.B."/>
            <person name="Herman A."/>
            <person name="Abrahante J.E."/>
            <person name="Garbe J."/>
        </authorList>
    </citation>
    <scope>NUCLEOTIDE SEQUENCE</scope>
    <source>
        <strain evidence="1">Duluth1</strain>
        <tissue evidence="1">Whole animal</tissue>
    </source>
</reference>
<name>A0A9D4FZK8_DREPO</name>
<accession>A0A9D4FZK8</accession>
<evidence type="ECO:0000313" key="2">
    <source>
        <dbReference type="Proteomes" id="UP000828390"/>
    </source>
</evidence>
<comment type="caution">
    <text evidence="1">The sequence shown here is derived from an EMBL/GenBank/DDBJ whole genome shotgun (WGS) entry which is preliminary data.</text>
</comment>
<gene>
    <name evidence="1" type="ORF">DPMN_135711</name>
</gene>
<dbReference type="AlphaFoldDB" id="A0A9D4FZK8"/>